<evidence type="ECO:0000313" key="12">
    <source>
        <dbReference type="EMBL" id="MDZ8161783.1"/>
    </source>
</evidence>
<dbReference type="PANTHER" id="PTHR11557:SF0">
    <property type="entry name" value="PORPHOBILINOGEN DEAMINASE"/>
    <property type="match status" value="1"/>
</dbReference>
<dbReference type="Gene3D" id="3.30.160.40">
    <property type="entry name" value="Porphobilinogen deaminase, C-terminal domain"/>
    <property type="match status" value="1"/>
</dbReference>
<evidence type="ECO:0000256" key="3">
    <source>
        <dbReference type="ARBA" id="ARBA00005638"/>
    </source>
</evidence>
<dbReference type="Gene3D" id="3.40.190.10">
    <property type="entry name" value="Periplasmic binding protein-like II"/>
    <property type="match status" value="2"/>
</dbReference>
<dbReference type="Pfam" id="PF01379">
    <property type="entry name" value="Porphobil_deam"/>
    <property type="match status" value="1"/>
</dbReference>
<feature type="domain" description="Porphobilinogen deaminase N-terminal" evidence="10">
    <location>
        <begin position="3"/>
        <end position="205"/>
    </location>
</feature>
<dbReference type="EMBL" id="JAWJYN010000002">
    <property type="protein sequence ID" value="MDZ8161783.1"/>
    <property type="molecule type" value="Genomic_DNA"/>
</dbReference>
<dbReference type="NCBIfam" id="TIGR00212">
    <property type="entry name" value="hemC"/>
    <property type="match status" value="1"/>
</dbReference>
<keyword evidence="5 12" id="KW-0808">Transferase</keyword>
<evidence type="ECO:0000256" key="1">
    <source>
        <dbReference type="ARBA" id="ARBA00001916"/>
    </source>
</evidence>
<evidence type="ECO:0000256" key="4">
    <source>
        <dbReference type="ARBA" id="ARBA00012655"/>
    </source>
</evidence>
<proteinExistence type="inferred from homology"/>
<dbReference type="Proteomes" id="UP001291912">
    <property type="component" value="Unassembled WGS sequence"/>
</dbReference>
<evidence type="ECO:0000256" key="5">
    <source>
        <dbReference type="ARBA" id="ARBA00022679"/>
    </source>
</evidence>
<dbReference type="PRINTS" id="PR00151">
    <property type="entry name" value="PORPHBDMNASE"/>
</dbReference>
<keyword evidence="13" id="KW-1185">Reference proteome</keyword>
<dbReference type="PROSITE" id="PS00533">
    <property type="entry name" value="PORPHOBILINOGEN_DEAM"/>
    <property type="match status" value="1"/>
</dbReference>
<dbReference type="SUPFAM" id="SSF53850">
    <property type="entry name" value="Periplasmic binding protein-like II"/>
    <property type="match status" value="1"/>
</dbReference>
<gene>
    <name evidence="12" type="primary">hemC</name>
    <name evidence="12" type="ORF">R2Q92_08000</name>
</gene>
<keyword evidence="6" id="KW-0627">Porphyrin biosynthesis</keyword>
<comment type="similarity">
    <text evidence="3">Belongs to the HMBS family.</text>
</comment>
<dbReference type="InterPro" id="IPR036803">
    <property type="entry name" value="Porphobilinogen_deaminase_C_sf"/>
</dbReference>
<feature type="region of interest" description="Disordered" evidence="9">
    <location>
        <begin position="295"/>
        <end position="314"/>
    </location>
</feature>
<reference evidence="12 13" key="1">
    <citation type="submission" date="2023-10" db="EMBL/GenBank/DDBJ databases">
        <title>Microbacterium xanthum sp. nov., isolated from seaweed.</title>
        <authorList>
            <person name="Lee S.D."/>
        </authorList>
    </citation>
    <scope>NUCLEOTIDE SEQUENCE [LARGE SCALE GENOMIC DNA]</scope>
    <source>
        <strain evidence="12 13">KCTC 19124</strain>
    </source>
</reference>
<evidence type="ECO:0000259" key="11">
    <source>
        <dbReference type="Pfam" id="PF03900"/>
    </source>
</evidence>
<dbReference type="EC" id="2.5.1.61" evidence="4 8"/>
<comment type="catalytic activity">
    <reaction evidence="7">
        <text>4 porphobilinogen + H2O = hydroxymethylbilane + 4 NH4(+)</text>
        <dbReference type="Rhea" id="RHEA:13185"/>
        <dbReference type="ChEBI" id="CHEBI:15377"/>
        <dbReference type="ChEBI" id="CHEBI:28938"/>
        <dbReference type="ChEBI" id="CHEBI:57845"/>
        <dbReference type="ChEBI" id="CHEBI:58126"/>
        <dbReference type="EC" id="2.5.1.61"/>
    </reaction>
</comment>
<dbReference type="InterPro" id="IPR022419">
    <property type="entry name" value="Porphobilin_deaminase_cofac_BS"/>
</dbReference>
<comment type="caution">
    <text evidence="12">The sequence shown here is derived from an EMBL/GenBank/DDBJ whole genome shotgun (WGS) entry which is preliminary data.</text>
</comment>
<feature type="domain" description="Porphobilinogen deaminase C-terminal" evidence="11">
    <location>
        <begin position="217"/>
        <end position="282"/>
    </location>
</feature>
<evidence type="ECO:0000256" key="6">
    <source>
        <dbReference type="ARBA" id="ARBA00023244"/>
    </source>
</evidence>
<evidence type="ECO:0000313" key="13">
    <source>
        <dbReference type="Proteomes" id="UP001291912"/>
    </source>
</evidence>
<dbReference type="GO" id="GO:0004418">
    <property type="term" value="F:hydroxymethylbilane synthase activity"/>
    <property type="evidence" value="ECO:0007669"/>
    <property type="project" value="UniProtKB-EC"/>
</dbReference>
<name>A0ABU5N6V5_9MICO</name>
<sequence length="314" mass="32745">MALRIGTRASALAMTQAGTVADMLGAELVPIVSEGDTSTASLASLGGTGVFAKALRDALSQGEVDAVVHSYKDLPTAPEPGLVIAAVPPRADARDALCARDGMTLDDLPDGARVGTGSPRRRAQLSRYRPDLELVDIRGNIDTRLGRVGHEDPERTLDAVVLAAAGLARIGRSDAATELFDLDRWPTAPAQGALAVEVREGDEHLVQHIDHHATRACADAERGVLARLEAGCAAPIAAMAFVDDGLLFLTARVYRADGGEMIDSSRAMPLEPAAPTELATLVGIDLIERGAARIAPLDPSAPAGPATPSRRRTP</sequence>
<protein>
    <recommendedName>
        <fullName evidence="4 8">Hydroxymethylbilane synthase</fullName>
        <ecNumber evidence="4 8">2.5.1.61</ecNumber>
    </recommendedName>
</protein>
<evidence type="ECO:0000256" key="9">
    <source>
        <dbReference type="SAM" id="MobiDB-lite"/>
    </source>
</evidence>
<dbReference type="PANTHER" id="PTHR11557">
    <property type="entry name" value="PORPHOBILINOGEN DEAMINASE"/>
    <property type="match status" value="1"/>
</dbReference>
<dbReference type="InterPro" id="IPR000860">
    <property type="entry name" value="HemC"/>
</dbReference>
<evidence type="ECO:0000259" key="10">
    <source>
        <dbReference type="Pfam" id="PF01379"/>
    </source>
</evidence>
<evidence type="ECO:0000256" key="7">
    <source>
        <dbReference type="ARBA" id="ARBA00048169"/>
    </source>
</evidence>
<dbReference type="SUPFAM" id="SSF54782">
    <property type="entry name" value="Porphobilinogen deaminase (hydroxymethylbilane synthase), C-terminal domain"/>
    <property type="match status" value="1"/>
</dbReference>
<dbReference type="PIRSF" id="PIRSF001438">
    <property type="entry name" value="4pyrrol_synth_OHMeBilane_synth"/>
    <property type="match status" value="1"/>
</dbReference>
<comment type="cofactor">
    <cofactor evidence="1">
        <name>dipyrromethane</name>
        <dbReference type="ChEBI" id="CHEBI:60342"/>
    </cofactor>
</comment>
<dbReference type="InterPro" id="IPR022417">
    <property type="entry name" value="Porphobilin_deaminase_N"/>
</dbReference>
<accession>A0ABU5N6V5</accession>
<evidence type="ECO:0000256" key="8">
    <source>
        <dbReference type="NCBIfam" id="TIGR00212"/>
    </source>
</evidence>
<comment type="function">
    <text evidence="2">Tetrapolymerization of the monopyrrole PBG into the hydroxymethylbilane pre-uroporphyrinogen in several discrete steps.</text>
</comment>
<evidence type="ECO:0000256" key="2">
    <source>
        <dbReference type="ARBA" id="ARBA00002869"/>
    </source>
</evidence>
<dbReference type="Pfam" id="PF03900">
    <property type="entry name" value="Porphobil_deamC"/>
    <property type="match status" value="1"/>
</dbReference>
<dbReference type="RefSeq" id="WP_194424309.1">
    <property type="nucleotide sequence ID" value="NZ_BAAAPT010000002.1"/>
</dbReference>
<organism evidence="12 13">
    <name type="scientific">Microbacterium aquimaris</name>
    <dbReference type="NCBI Taxonomy" id="459816"/>
    <lineage>
        <taxon>Bacteria</taxon>
        <taxon>Bacillati</taxon>
        <taxon>Actinomycetota</taxon>
        <taxon>Actinomycetes</taxon>
        <taxon>Micrococcales</taxon>
        <taxon>Microbacteriaceae</taxon>
        <taxon>Microbacterium</taxon>
    </lineage>
</organism>
<dbReference type="InterPro" id="IPR022418">
    <property type="entry name" value="Porphobilinogen_deaminase_C"/>
</dbReference>